<keyword evidence="2" id="KW-1185">Reference proteome</keyword>
<evidence type="ECO:0000313" key="1">
    <source>
        <dbReference type="EMBL" id="KDQ21254.1"/>
    </source>
</evidence>
<dbReference type="HOGENOM" id="CLU_3013881_0_0_1"/>
<gene>
    <name evidence="1" type="ORF">BOTBODRAFT_196741</name>
</gene>
<sequence>MHTPACSLCIRLDTVGHHVSSARDPSMFPLAPLVTAHVVCVVPRGLMNPHMHTNFL</sequence>
<dbReference type="EMBL" id="KL198016">
    <property type="protein sequence ID" value="KDQ21254.1"/>
    <property type="molecule type" value="Genomic_DNA"/>
</dbReference>
<name>A0A067N059_BOTB1</name>
<evidence type="ECO:0000313" key="2">
    <source>
        <dbReference type="Proteomes" id="UP000027195"/>
    </source>
</evidence>
<dbReference type="AlphaFoldDB" id="A0A067N059"/>
<reference evidence="2" key="1">
    <citation type="journal article" date="2014" name="Proc. Natl. Acad. Sci. U.S.A.">
        <title>Extensive sampling of basidiomycete genomes demonstrates inadequacy of the white-rot/brown-rot paradigm for wood decay fungi.</title>
        <authorList>
            <person name="Riley R."/>
            <person name="Salamov A.A."/>
            <person name="Brown D.W."/>
            <person name="Nagy L.G."/>
            <person name="Floudas D."/>
            <person name="Held B.W."/>
            <person name="Levasseur A."/>
            <person name="Lombard V."/>
            <person name="Morin E."/>
            <person name="Otillar R."/>
            <person name="Lindquist E.A."/>
            <person name="Sun H."/>
            <person name="LaButti K.M."/>
            <person name="Schmutz J."/>
            <person name="Jabbour D."/>
            <person name="Luo H."/>
            <person name="Baker S.E."/>
            <person name="Pisabarro A.G."/>
            <person name="Walton J.D."/>
            <person name="Blanchette R.A."/>
            <person name="Henrissat B."/>
            <person name="Martin F."/>
            <person name="Cullen D."/>
            <person name="Hibbett D.S."/>
            <person name="Grigoriev I.V."/>
        </authorList>
    </citation>
    <scope>NUCLEOTIDE SEQUENCE [LARGE SCALE GENOMIC DNA]</scope>
    <source>
        <strain evidence="2">FD-172 SS1</strain>
    </source>
</reference>
<organism evidence="1 2">
    <name type="scientific">Botryobasidium botryosum (strain FD-172 SS1)</name>
    <dbReference type="NCBI Taxonomy" id="930990"/>
    <lineage>
        <taxon>Eukaryota</taxon>
        <taxon>Fungi</taxon>
        <taxon>Dikarya</taxon>
        <taxon>Basidiomycota</taxon>
        <taxon>Agaricomycotina</taxon>
        <taxon>Agaricomycetes</taxon>
        <taxon>Cantharellales</taxon>
        <taxon>Botryobasidiaceae</taxon>
        <taxon>Botryobasidium</taxon>
    </lineage>
</organism>
<dbReference type="InParanoid" id="A0A067N059"/>
<protein>
    <submittedName>
        <fullName evidence="1">Uncharacterized protein</fullName>
    </submittedName>
</protein>
<dbReference type="Proteomes" id="UP000027195">
    <property type="component" value="Unassembled WGS sequence"/>
</dbReference>
<proteinExistence type="predicted"/>
<accession>A0A067N059</accession>